<dbReference type="Proteomes" id="UP001350748">
    <property type="component" value="Unassembled WGS sequence"/>
</dbReference>
<feature type="compositionally biased region" description="Basic and acidic residues" evidence="1">
    <location>
        <begin position="54"/>
        <end position="64"/>
    </location>
</feature>
<evidence type="ECO:0000313" key="3">
    <source>
        <dbReference type="Proteomes" id="UP001350748"/>
    </source>
</evidence>
<accession>A0ABU7XEJ4</accession>
<name>A0ABU7XEJ4_9HYPH</name>
<protein>
    <submittedName>
        <fullName evidence="2">Uncharacterized protein</fullName>
    </submittedName>
</protein>
<evidence type="ECO:0000313" key="2">
    <source>
        <dbReference type="EMBL" id="MEF3364988.1"/>
    </source>
</evidence>
<feature type="region of interest" description="Disordered" evidence="1">
    <location>
        <begin position="30"/>
        <end position="64"/>
    </location>
</feature>
<proteinExistence type="predicted"/>
<sequence>MRLVELDVAALGRHDIAAFNNFRDAAVDLQPNRRGVKPRRRHDLKKPQNQGCGRRGDDKPFVLE</sequence>
<comment type="caution">
    <text evidence="2">The sequence shown here is derived from an EMBL/GenBank/DDBJ whole genome shotgun (WGS) entry which is preliminary data.</text>
</comment>
<organism evidence="2 3">
    <name type="scientific">Methylocystis borbori</name>
    <dbReference type="NCBI Taxonomy" id="3118750"/>
    <lineage>
        <taxon>Bacteria</taxon>
        <taxon>Pseudomonadati</taxon>
        <taxon>Pseudomonadota</taxon>
        <taxon>Alphaproteobacteria</taxon>
        <taxon>Hyphomicrobiales</taxon>
        <taxon>Methylocystaceae</taxon>
        <taxon>Methylocystis</taxon>
    </lineage>
</organism>
<gene>
    <name evidence="2" type="ORF">V3H18_00405</name>
</gene>
<feature type="compositionally biased region" description="Basic residues" evidence="1">
    <location>
        <begin position="34"/>
        <end position="44"/>
    </location>
</feature>
<keyword evidence="3" id="KW-1185">Reference proteome</keyword>
<reference evidence="2 3" key="1">
    <citation type="submission" date="2024-02" db="EMBL/GenBank/DDBJ databases">
        <authorList>
            <person name="Grouzdev D."/>
        </authorList>
    </citation>
    <scope>NUCLEOTIDE SEQUENCE [LARGE SCALE GENOMIC DNA]</scope>
    <source>
        <strain evidence="2 3">9N</strain>
    </source>
</reference>
<dbReference type="EMBL" id="JAZHYN010000001">
    <property type="protein sequence ID" value="MEF3364988.1"/>
    <property type="molecule type" value="Genomic_DNA"/>
</dbReference>
<evidence type="ECO:0000256" key="1">
    <source>
        <dbReference type="SAM" id="MobiDB-lite"/>
    </source>
</evidence>